<dbReference type="PIRSF" id="PIRSF002741">
    <property type="entry name" value="MppA"/>
    <property type="match status" value="1"/>
</dbReference>
<dbReference type="EMBL" id="JBHUCX010000018">
    <property type="protein sequence ID" value="MFD1674226.1"/>
    <property type="molecule type" value="Genomic_DNA"/>
</dbReference>
<evidence type="ECO:0000256" key="1">
    <source>
        <dbReference type="ARBA" id="ARBA00005695"/>
    </source>
</evidence>
<evidence type="ECO:0000259" key="5">
    <source>
        <dbReference type="Pfam" id="PF00496"/>
    </source>
</evidence>
<keyword evidence="2" id="KW-0813">Transport</keyword>
<dbReference type="Pfam" id="PF00496">
    <property type="entry name" value="SBP_bac_5"/>
    <property type="match status" value="1"/>
</dbReference>
<accession>A0ABW4JEY3</accession>
<dbReference type="RefSeq" id="WP_377942095.1">
    <property type="nucleotide sequence ID" value="NZ_JBHUCX010000018.1"/>
</dbReference>
<keyword evidence="3 4" id="KW-0732">Signal</keyword>
<dbReference type="PANTHER" id="PTHR30290:SF9">
    <property type="entry name" value="OLIGOPEPTIDE-BINDING PROTEIN APPA"/>
    <property type="match status" value="1"/>
</dbReference>
<dbReference type="Gene3D" id="3.10.105.10">
    <property type="entry name" value="Dipeptide-binding Protein, Domain 3"/>
    <property type="match status" value="1"/>
</dbReference>
<evidence type="ECO:0000256" key="2">
    <source>
        <dbReference type="ARBA" id="ARBA00022448"/>
    </source>
</evidence>
<organism evidence="6 7">
    <name type="scientific">Alicyclobacillus fodiniaquatilis</name>
    <dbReference type="NCBI Taxonomy" id="1661150"/>
    <lineage>
        <taxon>Bacteria</taxon>
        <taxon>Bacillati</taxon>
        <taxon>Bacillota</taxon>
        <taxon>Bacilli</taxon>
        <taxon>Bacillales</taxon>
        <taxon>Alicyclobacillaceae</taxon>
        <taxon>Alicyclobacillus</taxon>
    </lineage>
</organism>
<protein>
    <submittedName>
        <fullName evidence="6">ABC transporter substrate-binding protein</fullName>
    </submittedName>
</protein>
<comment type="similarity">
    <text evidence="1">Belongs to the bacterial solute-binding protein 5 family.</text>
</comment>
<evidence type="ECO:0000256" key="3">
    <source>
        <dbReference type="ARBA" id="ARBA00022729"/>
    </source>
</evidence>
<dbReference type="Gene3D" id="3.40.190.10">
    <property type="entry name" value="Periplasmic binding protein-like II"/>
    <property type="match status" value="1"/>
</dbReference>
<dbReference type="InterPro" id="IPR030678">
    <property type="entry name" value="Peptide/Ni-bd"/>
</dbReference>
<evidence type="ECO:0000313" key="6">
    <source>
        <dbReference type="EMBL" id="MFD1674226.1"/>
    </source>
</evidence>
<dbReference type="InterPro" id="IPR000914">
    <property type="entry name" value="SBP_5_dom"/>
</dbReference>
<sequence length="577" mass="63311">MSKIKKTTLSTIAVAASVAIVLTGCGNSTSSNNNSGSSNNAAAGKPVNGGTLTMADTTKWEDMFIPYLNDASPTFAMWELSFEPLMSYDKNLNLTPNIAKSWSYSKNKKTLTIKLDPNAKWSDGKPITSDDVLLFMNFIASPAYNKTFQGDYGYMVQPVVGSADVMSGKAKSFADTGGFKKISNTEFQLNFTNVDAAVLAADVSSYTPLPSHILGKIPFSQWQNMSFDKVPTVVDGAFIPKKVNGQSSITYDANPNYLHGKPHIAHVQLKYVSEDVLPSLIENGQIDMNIEGNNLDTNSFVKMEKDSNLSTEAQPAMSYGYVGMKLNESKFKSVKLRQAMNYAVDKQAIIQGVYKGLGKPAYGPLPYFDWAAAQPSDGMNTYSYNPTKAKQLLNEAGFTIPKGQKYRIDPATGKTAKYTLVYSSGSAEVQSICTAVAQNLQAVGLDVQLGTPLDFNVMLTKLENNSPGLDMFFLANGVGTDPDPRGTWGSNDPQNFGRWVNAKNDALIAETYSAKAFNKTYRKQAFIKWQLNVNQQVPQLFLYDRDDTWAYNKNVHIPASSWIPGGYTGIQNWWISQ</sequence>
<dbReference type="PANTHER" id="PTHR30290">
    <property type="entry name" value="PERIPLASMIC BINDING COMPONENT OF ABC TRANSPORTER"/>
    <property type="match status" value="1"/>
</dbReference>
<feature type="chain" id="PRO_5045615444" evidence="4">
    <location>
        <begin position="22"/>
        <end position="577"/>
    </location>
</feature>
<name>A0ABW4JEY3_9BACL</name>
<feature type="domain" description="Solute-binding protein family 5" evidence="5">
    <location>
        <begin position="94"/>
        <end position="495"/>
    </location>
</feature>
<dbReference type="Gene3D" id="3.90.76.10">
    <property type="entry name" value="Dipeptide-binding Protein, Domain 1"/>
    <property type="match status" value="1"/>
</dbReference>
<reference evidence="7" key="1">
    <citation type="journal article" date="2019" name="Int. J. Syst. Evol. Microbiol.">
        <title>The Global Catalogue of Microorganisms (GCM) 10K type strain sequencing project: providing services to taxonomists for standard genome sequencing and annotation.</title>
        <authorList>
            <consortium name="The Broad Institute Genomics Platform"/>
            <consortium name="The Broad Institute Genome Sequencing Center for Infectious Disease"/>
            <person name="Wu L."/>
            <person name="Ma J."/>
        </authorList>
    </citation>
    <scope>NUCLEOTIDE SEQUENCE [LARGE SCALE GENOMIC DNA]</scope>
    <source>
        <strain evidence="7">CGMCC 1.12286</strain>
    </source>
</reference>
<comment type="caution">
    <text evidence="6">The sequence shown here is derived from an EMBL/GenBank/DDBJ whole genome shotgun (WGS) entry which is preliminary data.</text>
</comment>
<gene>
    <name evidence="6" type="ORF">ACFSB2_05795</name>
</gene>
<dbReference type="Proteomes" id="UP001597079">
    <property type="component" value="Unassembled WGS sequence"/>
</dbReference>
<dbReference type="SUPFAM" id="SSF53850">
    <property type="entry name" value="Periplasmic binding protein-like II"/>
    <property type="match status" value="1"/>
</dbReference>
<proteinExistence type="inferred from homology"/>
<evidence type="ECO:0000256" key="4">
    <source>
        <dbReference type="SAM" id="SignalP"/>
    </source>
</evidence>
<dbReference type="InterPro" id="IPR039424">
    <property type="entry name" value="SBP_5"/>
</dbReference>
<evidence type="ECO:0000313" key="7">
    <source>
        <dbReference type="Proteomes" id="UP001597079"/>
    </source>
</evidence>
<keyword evidence="7" id="KW-1185">Reference proteome</keyword>
<dbReference type="PROSITE" id="PS51257">
    <property type="entry name" value="PROKAR_LIPOPROTEIN"/>
    <property type="match status" value="1"/>
</dbReference>
<feature type="signal peptide" evidence="4">
    <location>
        <begin position="1"/>
        <end position="21"/>
    </location>
</feature>